<comment type="similarity">
    <text evidence="1">Belongs to the MsrA Met sulfoxide reductase family.</text>
</comment>
<dbReference type="InterPro" id="IPR002569">
    <property type="entry name" value="Met_Sox_Rdtase_MsrA_dom"/>
</dbReference>
<organism evidence="6 7">
    <name type="scientific">Fistulifera solaris</name>
    <name type="common">Oleaginous diatom</name>
    <dbReference type="NCBI Taxonomy" id="1519565"/>
    <lineage>
        <taxon>Eukaryota</taxon>
        <taxon>Sar</taxon>
        <taxon>Stramenopiles</taxon>
        <taxon>Ochrophyta</taxon>
        <taxon>Bacillariophyta</taxon>
        <taxon>Bacillariophyceae</taxon>
        <taxon>Bacillariophycidae</taxon>
        <taxon>Naviculales</taxon>
        <taxon>Naviculaceae</taxon>
        <taxon>Fistulifera</taxon>
    </lineage>
</organism>
<evidence type="ECO:0000256" key="3">
    <source>
        <dbReference type="ARBA" id="ARBA00023002"/>
    </source>
</evidence>
<evidence type="ECO:0000313" key="6">
    <source>
        <dbReference type="EMBL" id="GAX11613.1"/>
    </source>
</evidence>
<dbReference type="InParanoid" id="A0A1Z5JC80"/>
<dbReference type="Proteomes" id="UP000198406">
    <property type="component" value="Unassembled WGS sequence"/>
</dbReference>
<dbReference type="GO" id="GO:0008113">
    <property type="term" value="F:peptide-methionine (S)-S-oxide reductase activity"/>
    <property type="evidence" value="ECO:0007669"/>
    <property type="project" value="UniProtKB-EC"/>
</dbReference>
<dbReference type="Gene3D" id="3.30.1060.10">
    <property type="entry name" value="Peptide methionine sulphoxide reductase MsrA"/>
    <property type="match status" value="1"/>
</dbReference>
<evidence type="ECO:0000256" key="2">
    <source>
        <dbReference type="ARBA" id="ARBA00012502"/>
    </source>
</evidence>
<feature type="domain" description="Peptide methionine sulphoxide reductase MsrA" evidence="5">
    <location>
        <begin position="73"/>
        <end position="245"/>
    </location>
</feature>
<dbReference type="EC" id="1.8.4.11" evidence="2"/>
<evidence type="ECO:0000313" key="7">
    <source>
        <dbReference type="Proteomes" id="UP000198406"/>
    </source>
</evidence>
<reference evidence="6 7" key="1">
    <citation type="journal article" date="2015" name="Plant Cell">
        <title>Oil accumulation by the oleaginous diatom Fistulifera solaris as revealed by the genome and transcriptome.</title>
        <authorList>
            <person name="Tanaka T."/>
            <person name="Maeda Y."/>
            <person name="Veluchamy A."/>
            <person name="Tanaka M."/>
            <person name="Abida H."/>
            <person name="Marechal E."/>
            <person name="Bowler C."/>
            <person name="Muto M."/>
            <person name="Sunaga Y."/>
            <person name="Tanaka M."/>
            <person name="Yoshino T."/>
            <person name="Taniguchi T."/>
            <person name="Fukuda Y."/>
            <person name="Nemoto M."/>
            <person name="Matsumoto M."/>
            <person name="Wong P.S."/>
            <person name="Aburatani S."/>
            <person name="Fujibuchi W."/>
        </authorList>
    </citation>
    <scope>NUCLEOTIDE SEQUENCE [LARGE SCALE GENOMIC DNA]</scope>
    <source>
        <strain evidence="6 7">JPCC DA0580</strain>
    </source>
</reference>
<dbReference type="InterPro" id="IPR036509">
    <property type="entry name" value="Met_Sox_Rdtase_MsrA_sf"/>
</dbReference>
<name>A0A1Z5JC80_FISSO</name>
<accession>A0A1Z5JC80</accession>
<evidence type="ECO:0000256" key="1">
    <source>
        <dbReference type="ARBA" id="ARBA00005591"/>
    </source>
</evidence>
<keyword evidence="7" id="KW-1185">Reference proteome</keyword>
<sequence length="276" mass="30796">MRIVFAAIYAIFAAFYAEKTESWSPSSRRSWLNQIMQQGAAVIATTTVAATPTLLLNPSVAFATEENKGLESVYFGVGCFWHIQHEFAVAERDLLNRNKSQLTCKTGYAGGKQVGEEGKVCYHNFLQVADYGRMGHGEVVGLELPSDQIVKFAEVYFSLFDPNTKDRVDPMDRGSEYRSLMGLPGGTSHPLYPDIVQVAQSAGFTLKPGKGSDPDTLRQQLVYVYDTKDFPFYQAEVYHQFHNDFQSKPYGREYNAIADLALEDGRIKATGCPDRV</sequence>
<dbReference type="EMBL" id="BDSP01000042">
    <property type="protein sequence ID" value="GAX11613.1"/>
    <property type="molecule type" value="Genomic_DNA"/>
</dbReference>
<proteinExistence type="inferred from homology"/>
<dbReference type="AlphaFoldDB" id="A0A1Z5JC80"/>
<dbReference type="Pfam" id="PF01625">
    <property type="entry name" value="PMSR"/>
    <property type="match status" value="1"/>
</dbReference>
<gene>
    <name evidence="6" type="ORF">FisN_1Lh022</name>
</gene>
<keyword evidence="3" id="KW-0560">Oxidoreductase</keyword>
<dbReference type="SUPFAM" id="SSF55068">
    <property type="entry name" value="Peptide methionine sulfoxide reductase"/>
    <property type="match status" value="1"/>
</dbReference>
<evidence type="ECO:0000259" key="5">
    <source>
        <dbReference type="Pfam" id="PF01625"/>
    </source>
</evidence>
<comment type="caution">
    <text evidence="6">The sequence shown here is derived from an EMBL/GenBank/DDBJ whole genome shotgun (WGS) entry which is preliminary data.</text>
</comment>
<evidence type="ECO:0000256" key="4">
    <source>
        <dbReference type="ARBA" id="ARBA00030643"/>
    </source>
</evidence>
<protein>
    <recommendedName>
        <fullName evidence="2">peptide-methionine (S)-S-oxide reductase</fullName>
        <ecNumber evidence="2">1.8.4.11</ecNumber>
    </recommendedName>
    <alternativeName>
        <fullName evidence="4">Peptide-methionine (S)-S-oxide reductase</fullName>
    </alternativeName>
</protein>
<dbReference type="OrthoDB" id="443672at2759"/>